<accession>A3I0K6</accession>
<keyword evidence="2" id="KW-1185">Reference proteome</keyword>
<dbReference type="OrthoDB" id="2575320at2"/>
<proteinExistence type="predicted"/>
<evidence type="ECO:0000313" key="2">
    <source>
        <dbReference type="Proteomes" id="UP000003919"/>
    </source>
</evidence>
<dbReference type="AlphaFoldDB" id="A3I0K6"/>
<sequence length="191" mass="22475">MNFSKSNLDLELWQNQELYKRQYRLKLHFWEILSEVASAIDPRELEKVLPSHKSYKLSRGNDLLGMPYQVLDILRNFDEEQGLNIRVLNWFGKGMYLMVLTGSQKTDICSKSLLKNDFLFGKTESPWDYPGLIIENLTTKNFQNDYINPHKLNVWIKHIKLEGDSEHVKKTISRNLMTTIRVLTNMEHSSI</sequence>
<gene>
    <name evidence="1" type="ORF">ALPR1_15274</name>
</gene>
<dbReference type="Proteomes" id="UP000003919">
    <property type="component" value="Unassembled WGS sequence"/>
</dbReference>
<name>A3I0K6_9BACT</name>
<dbReference type="STRING" id="388413.ALPR1_15274"/>
<dbReference type="HOGENOM" id="CLU_109738_0_0_10"/>
<evidence type="ECO:0000313" key="1">
    <source>
        <dbReference type="EMBL" id="EAZ80002.1"/>
    </source>
</evidence>
<reference evidence="1 2" key="1">
    <citation type="journal article" date="2011" name="J. Bacteriol.">
        <title>Complete genome sequence of Algoriphagus sp. PR1, bacterial prey of a colony-forming choanoflagellate.</title>
        <authorList>
            <person name="Alegado R.A."/>
            <person name="Ferriera S."/>
            <person name="Nusbaum C."/>
            <person name="Young S.K."/>
            <person name="Zeng Q."/>
            <person name="Imamovic A."/>
            <person name="Fairclough S.R."/>
            <person name="King N."/>
        </authorList>
    </citation>
    <scope>NUCLEOTIDE SEQUENCE [LARGE SCALE GENOMIC DNA]</scope>
    <source>
        <strain evidence="1 2">PR1</strain>
    </source>
</reference>
<dbReference type="RefSeq" id="WP_008201794.1">
    <property type="nucleotide sequence ID" value="NZ_CM001023.1"/>
</dbReference>
<dbReference type="EMBL" id="AAXU02000001">
    <property type="protein sequence ID" value="EAZ80002.1"/>
    <property type="molecule type" value="Genomic_DNA"/>
</dbReference>
<protein>
    <submittedName>
        <fullName evidence="1">Uncharacterized protein</fullName>
    </submittedName>
</protein>
<comment type="caution">
    <text evidence="1">The sequence shown here is derived from an EMBL/GenBank/DDBJ whole genome shotgun (WGS) entry which is preliminary data.</text>
</comment>
<organism evidence="1 2">
    <name type="scientific">Algoriphagus machipongonensis</name>
    <dbReference type="NCBI Taxonomy" id="388413"/>
    <lineage>
        <taxon>Bacteria</taxon>
        <taxon>Pseudomonadati</taxon>
        <taxon>Bacteroidota</taxon>
        <taxon>Cytophagia</taxon>
        <taxon>Cytophagales</taxon>
        <taxon>Cyclobacteriaceae</taxon>
        <taxon>Algoriphagus</taxon>
    </lineage>
</organism>